<name>A0A7G5DUX2_9PSED</name>
<reference evidence="1 2" key="1">
    <citation type="journal article" date="2020" name="G3 (Bethesda)">
        <title>CeMbio - The Caenorhabditis elegans Microbiome Resource.</title>
        <authorList>
            <person name="Dirksen P."/>
            <person name="Assie A."/>
            <person name="Zimmermann J."/>
            <person name="Zhang F."/>
            <person name="Tietje A.M."/>
            <person name="Marsh S.A."/>
            <person name="Felix M.A."/>
            <person name="Shapira M."/>
            <person name="Kaleta C."/>
            <person name="Schulenburg H."/>
            <person name="Samuel B."/>
        </authorList>
    </citation>
    <scope>NUCLEOTIDE SEQUENCE [LARGE SCALE GENOMIC DNA]</scope>
    <source>
        <strain evidence="1 2">MSPm1</strain>
    </source>
</reference>
<accession>A0A7G5DUX2</accession>
<dbReference type="Proteomes" id="UP000515276">
    <property type="component" value="Chromosome"/>
</dbReference>
<sequence length="66" mass="7285">MSILTGLAFQLDSALHGRRAADFEHALTSARALRLRGSGHKKPRTLPDAAWDVKSTIVQNFNQNRA</sequence>
<organism evidence="1 2">
    <name type="scientific">Pseudomonas berkeleyensis</name>
    <dbReference type="NCBI Taxonomy" id="2726956"/>
    <lineage>
        <taxon>Bacteria</taxon>
        <taxon>Pseudomonadati</taxon>
        <taxon>Pseudomonadota</taxon>
        <taxon>Gammaproteobacteria</taxon>
        <taxon>Pseudomonadales</taxon>
        <taxon>Pseudomonadaceae</taxon>
        <taxon>Pseudomonas</taxon>
    </lineage>
</organism>
<protein>
    <submittedName>
        <fullName evidence="1">Uncharacterized protein</fullName>
    </submittedName>
</protein>
<evidence type="ECO:0000313" key="2">
    <source>
        <dbReference type="Proteomes" id="UP000515276"/>
    </source>
</evidence>
<proteinExistence type="predicted"/>
<gene>
    <name evidence="1" type="ORF">HS968_11030</name>
</gene>
<dbReference type="AlphaFoldDB" id="A0A7G5DUX2"/>
<keyword evidence="2" id="KW-1185">Reference proteome</keyword>
<dbReference type="RefSeq" id="WP_182371266.1">
    <property type="nucleotide sequence ID" value="NZ_CP059139.1"/>
</dbReference>
<evidence type="ECO:0000313" key="1">
    <source>
        <dbReference type="EMBL" id="QMV65547.1"/>
    </source>
</evidence>
<dbReference type="EMBL" id="CP059139">
    <property type="protein sequence ID" value="QMV65547.1"/>
    <property type="molecule type" value="Genomic_DNA"/>
</dbReference>